<keyword evidence="2" id="KW-1185">Reference proteome</keyword>
<reference evidence="1" key="1">
    <citation type="submission" date="2023-10" db="EMBL/GenBank/DDBJ databases">
        <authorList>
            <person name="Domelevo Entfellner J.-B."/>
        </authorList>
    </citation>
    <scope>NUCLEOTIDE SEQUENCE</scope>
</reference>
<protein>
    <submittedName>
        <fullName evidence="1">Uncharacterized protein</fullName>
    </submittedName>
</protein>
<dbReference type="Proteomes" id="UP001189624">
    <property type="component" value="Chromosome 1"/>
</dbReference>
<evidence type="ECO:0000313" key="1">
    <source>
        <dbReference type="EMBL" id="CAJ1844386.1"/>
    </source>
</evidence>
<gene>
    <name evidence="1" type="ORF">AYBTSS11_LOCUS1745</name>
</gene>
<sequence length="93" mass="10740">MFRCYKAYSQQKTSETGYLDEAKEASCIDIYSWSTEIGEVTDQKNVIATILLEVAKVDEHFTVEDERKTWSIAQNSIYRHVCKEILLLQDGVD</sequence>
<dbReference type="EMBL" id="OY731398">
    <property type="protein sequence ID" value="CAJ1844386.1"/>
    <property type="molecule type" value="Genomic_DNA"/>
</dbReference>
<name>A0AA86SBL1_9FABA</name>
<proteinExistence type="predicted"/>
<accession>A0AA86SBL1</accession>
<organism evidence="1 2">
    <name type="scientific">Sphenostylis stenocarpa</name>
    <dbReference type="NCBI Taxonomy" id="92480"/>
    <lineage>
        <taxon>Eukaryota</taxon>
        <taxon>Viridiplantae</taxon>
        <taxon>Streptophyta</taxon>
        <taxon>Embryophyta</taxon>
        <taxon>Tracheophyta</taxon>
        <taxon>Spermatophyta</taxon>
        <taxon>Magnoliopsida</taxon>
        <taxon>eudicotyledons</taxon>
        <taxon>Gunneridae</taxon>
        <taxon>Pentapetalae</taxon>
        <taxon>rosids</taxon>
        <taxon>fabids</taxon>
        <taxon>Fabales</taxon>
        <taxon>Fabaceae</taxon>
        <taxon>Papilionoideae</taxon>
        <taxon>50 kb inversion clade</taxon>
        <taxon>NPAAA clade</taxon>
        <taxon>indigoferoid/millettioid clade</taxon>
        <taxon>Phaseoleae</taxon>
        <taxon>Sphenostylis</taxon>
    </lineage>
</organism>
<dbReference type="Gramene" id="rna-AYBTSS11_LOCUS1745">
    <property type="protein sequence ID" value="CAJ1844386.1"/>
    <property type="gene ID" value="gene-AYBTSS11_LOCUS1745"/>
</dbReference>
<evidence type="ECO:0000313" key="2">
    <source>
        <dbReference type="Proteomes" id="UP001189624"/>
    </source>
</evidence>
<dbReference type="AlphaFoldDB" id="A0AA86SBL1"/>